<dbReference type="Gene3D" id="3.40.50.2300">
    <property type="match status" value="1"/>
</dbReference>
<dbReference type="PROSITE" id="PS50930">
    <property type="entry name" value="HTH_LYTTR"/>
    <property type="match status" value="1"/>
</dbReference>
<dbReference type="SMART" id="SM00850">
    <property type="entry name" value="LytTR"/>
    <property type="match status" value="1"/>
</dbReference>
<evidence type="ECO:0000259" key="4">
    <source>
        <dbReference type="PROSITE" id="PS50110"/>
    </source>
</evidence>
<dbReference type="InterPro" id="IPR046947">
    <property type="entry name" value="LytR-like"/>
</dbReference>
<dbReference type="SUPFAM" id="SSF52172">
    <property type="entry name" value="CheY-like"/>
    <property type="match status" value="1"/>
</dbReference>
<dbReference type="GO" id="GO:0003677">
    <property type="term" value="F:DNA binding"/>
    <property type="evidence" value="ECO:0007669"/>
    <property type="project" value="InterPro"/>
</dbReference>
<dbReference type="InterPro" id="IPR001789">
    <property type="entry name" value="Sig_transdc_resp-reg_receiver"/>
</dbReference>
<dbReference type="PANTHER" id="PTHR37299:SF1">
    <property type="entry name" value="STAGE 0 SPORULATION PROTEIN A HOMOLOG"/>
    <property type="match status" value="1"/>
</dbReference>
<feature type="domain" description="HTH LytTR-type" evidence="5">
    <location>
        <begin position="130"/>
        <end position="231"/>
    </location>
</feature>
<dbReference type="Gene3D" id="2.40.50.1020">
    <property type="entry name" value="LytTr DNA-binding domain"/>
    <property type="match status" value="1"/>
</dbReference>
<dbReference type="RefSeq" id="WP_028247245.1">
    <property type="nucleotide sequence ID" value="NZ_FMWK01000006.1"/>
</dbReference>
<organism evidence="6 7">
    <name type="scientific">Pseudobutyrivibrio xylanivorans</name>
    <dbReference type="NCBI Taxonomy" id="185007"/>
    <lineage>
        <taxon>Bacteria</taxon>
        <taxon>Bacillati</taxon>
        <taxon>Bacillota</taxon>
        <taxon>Clostridia</taxon>
        <taxon>Lachnospirales</taxon>
        <taxon>Lachnospiraceae</taxon>
        <taxon>Pseudobutyrivibrio</taxon>
    </lineage>
</organism>
<protein>
    <recommendedName>
        <fullName evidence="1">Stage 0 sporulation protein A homolog</fullName>
    </recommendedName>
</protein>
<dbReference type="GO" id="GO:0000156">
    <property type="term" value="F:phosphorelay response regulator activity"/>
    <property type="evidence" value="ECO:0007669"/>
    <property type="project" value="InterPro"/>
</dbReference>
<name>A0A1G5RYJ8_PSEXY</name>
<dbReference type="Pfam" id="PF00072">
    <property type="entry name" value="Response_reg"/>
    <property type="match status" value="1"/>
</dbReference>
<dbReference type="Pfam" id="PF04397">
    <property type="entry name" value="LytTR"/>
    <property type="match status" value="1"/>
</dbReference>
<evidence type="ECO:0000313" key="7">
    <source>
        <dbReference type="Proteomes" id="UP000199428"/>
    </source>
</evidence>
<feature type="domain" description="Response regulatory" evidence="4">
    <location>
        <begin position="3"/>
        <end position="121"/>
    </location>
</feature>
<gene>
    <name evidence="6" type="ORF">SAMN02910350_01514</name>
</gene>
<evidence type="ECO:0000313" key="6">
    <source>
        <dbReference type="EMBL" id="SCZ78918.1"/>
    </source>
</evidence>
<sequence>MIKIAICDDSEYMRKQTDDLLLKYSLEKNLDYSVKQFDNGEALLEEIDSFNLIFLDYQFEGKGADGMTIAKEIRKKNSDVTIIFLSSYTNVVFEAFEVSAFRFLIKPLSEESLYTTMDDYMKSIQSDKTILIKVDGTNHIIYESQITYIEANGKKAIIHLANDSEPIEVNETLSDVEEKITENCFNRCHKSFVVNMKYIDSFCHTDIILTNKESVMVSRQKYKSFCDAYAEYISNN</sequence>
<dbReference type="InterPro" id="IPR007492">
    <property type="entry name" value="LytTR_DNA-bd_dom"/>
</dbReference>
<dbReference type="PANTHER" id="PTHR37299">
    <property type="entry name" value="TRANSCRIPTIONAL REGULATOR-RELATED"/>
    <property type="match status" value="1"/>
</dbReference>
<evidence type="ECO:0000256" key="2">
    <source>
        <dbReference type="ARBA" id="ARBA00024867"/>
    </source>
</evidence>
<reference evidence="6 7" key="1">
    <citation type="submission" date="2016-10" db="EMBL/GenBank/DDBJ databases">
        <authorList>
            <person name="de Groot N.N."/>
        </authorList>
    </citation>
    <scope>NUCLEOTIDE SEQUENCE [LARGE SCALE GENOMIC DNA]</scope>
    <source>
        <strain evidence="6 7">DSM 10317</strain>
    </source>
</reference>
<evidence type="ECO:0000256" key="1">
    <source>
        <dbReference type="ARBA" id="ARBA00018672"/>
    </source>
</evidence>
<evidence type="ECO:0000259" key="5">
    <source>
        <dbReference type="PROSITE" id="PS50930"/>
    </source>
</evidence>
<evidence type="ECO:0000256" key="3">
    <source>
        <dbReference type="PROSITE-ProRule" id="PRU00169"/>
    </source>
</evidence>
<dbReference type="EMBL" id="FMWK01000006">
    <property type="protein sequence ID" value="SCZ78918.1"/>
    <property type="molecule type" value="Genomic_DNA"/>
</dbReference>
<dbReference type="Proteomes" id="UP000199428">
    <property type="component" value="Unassembled WGS sequence"/>
</dbReference>
<comment type="function">
    <text evidence="2">May play the central regulatory role in sporulation. It may be an element of the effector pathway responsible for the activation of sporulation genes in response to nutritional stress. Spo0A may act in concert with spo0H (a sigma factor) to control the expression of some genes that are critical to the sporulation process.</text>
</comment>
<proteinExistence type="predicted"/>
<accession>A0A1G5RYJ8</accession>
<dbReference type="InterPro" id="IPR011006">
    <property type="entry name" value="CheY-like_superfamily"/>
</dbReference>
<dbReference type="SMART" id="SM00448">
    <property type="entry name" value="REC"/>
    <property type="match status" value="1"/>
</dbReference>
<dbReference type="AlphaFoldDB" id="A0A1G5RYJ8"/>
<keyword evidence="3" id="KW-0597">Phosphoprotein</keyword>
<dbReference type="PROSITE" id="PS50110">
    <property type="entry name" value="RESPONSE_REGULATORY"/>
    <property type="match status" value="1"/>
</dbReference>
<feature type="modified residue" description="4-aspartylphosphate" evidence="3">
    <location>
        <position position="56"/>
    </location>
</feature>